<evidence type="ECO:0000313" key="2">
    <source>
        <dbReference type="EMBL" id="NWN45556.1"/>
    </source>
</evidence>
<organism evidence="2 3">
    <name type="scientific">Candidatus Phytoplasma pruni</name>
    <dbReference type="NCBI Taxonomy" id="479893"/>
    <lineage>
        <taxon>Bacteria</taxon>
        <taxon>Bacillati</taxon>
        <taxon>Mycoplasmatota</taxon>
        <taxon>Mollicutes</taxon>
        <taxon>Acholeplasmatales</taxon>
        <taxon>Acholeplasmataceae</taxon>
        <taxon>Candidatus Phytoplasma</taxon>
        <taxon>16SrIII (X-disease group)</taxon>
    </lineage>
</organism>
<accession>A0A851HJ33</accession>
<sequence length="148" mass="17266">NHIKDYDPISHKNTKNTYYGSGGILACIEDYDPITNKLIKETYYSRSKGSIRRIKDYHPQTGNRTKTTTYNLDDTINYINEYNPQNNHYTKQTSYHPNGSLHYIADFDSLGKYNGTRYPSNISIEEKITAEKTRQLALQEYHSTQNKK</sequence>
<dbReference type="EMBL" id="JABUOH010000014">
    <property type="protein sequence ID" value="NWN45556.1"/>
    <property type="molecule type" value="Genomic_DNA"/>
</dbReference>
<keyword evidence="3" id="KW-1185">Reference proteome</keyword>
<evidence type="ECO:0000259" key="1">
    <source>
        <dbReference type="Pfam" id="PF11178"/>
    </source>
</evidence>
<dbReference type="AlphaFoldDB" id="A0A851HJ33"/>
<protein>
    <submittedName>
        <fullName evidence="2">DUF2963 domain-containing protein</fullName>
    </submittedName>
</protein>
<dbReference type="Pfam" id="PF11178">
    <property type="entry name" value="DUF2963"/>
    <property type="match status" value="2"/>
</dbReference>
<feature type="domain" description="DUF2963" evidence="1">
    <location>
        <begin position="2"/>
        <end position="43"/>
    </location>
</feature>
<proteinExistence type="predicted"/>
<reference evidence="2 3" key="1">
    <citation type="submission" date="2020-06" db="EMBL/GenBank/DDBJ databases">
        <title>Draft genome sequence of Candidatus Phytoplasma pruni (X-disease group, subgroup 16SrIII-B) strain ChTDIII from Argentina.</title>
        <authorList>
            <person name="Fernandez F.D."/>
            <person name="Zuebert C."/>
            <person name="Huettel B."/>
            <person name="Kube M."/>
            <person name="Conci L.R."/>
        </authorList>
    </citation>
    <scope>NUCLEOTIDE SEQUENCE [LARGE SCALE GENOMIC DNA]</scope>
    <source>
        <strain evidence="2 3">ChTDIII</strain>
    </source>
</reference>
<gene>
    <name evidence="2" type="ORF">HR065_00455</name>
</gene>
<name>A0A851HJ33_9MOLU</name>
<feature type="domain" description="DUF2963" evidence="1">
    <location>
        <begin position="46"/>
        <end position="93"/>
    </location>
</feature>
<evidence type="ECO:0000313" key="3">
    <source>
        <dbReference type="Proteomes" id="UP000568109"/>
    </source>
</evidence>
<dbReference type="InterPro" id="IPR021348">
    <property type="entry name" value="DUF2963"/>
</dbReference>
<dbReference type="RefSeq" id="WP_178733957.1">
    <property type="nucleotide sequence ID" value="NZ_JABUOH010000014.1"/>
</dbReference>
<comment type="caution">
    <text evidence="2">The sequence shown here is derived from an EMBL/GenBank/DDBJ whole genome shotgun (WGS) entry which is preliminary data.</text>
</comment>
<feature type="non-terminal residue" evidence="2">
    <location>
        <position position="1"/>
    </location>
</feature>
<dbReference type="Proteomes" id="UP000568109">
    <property type="component" value="Unassembled WGS sequence"/>
</dbReference>